<protein>
    <submittedName>
        <fullName evidence="1">Uncharacterized protein</fullName>
    </submittedName>
</protein>
<proteinExistence type="predicted"/>
<dbReference type="Proteomes" id="UP001458880">
    <property type="component" value="Unassembled WGS sequence"/>
</dbReference>
<accession>A0AAW1L8L1</accession>
<comment type="caution">
    <text evidence="1">The sequence shown here is derived from an EMBL/GenBank/DDBJ whole genome shotgun (WGS) entry which is preliminary data.</text>
</comment>
<organism evidence="1 2">
    <name type="scientific">Popillia japonica</name>
    <name type="common">Japanese beetle</name>
    <dbReference type="NCBI Taxonomy" id="7064"/>
    <lineage>
        <taxon>Eukaryota</taxon>
        <taxon>Metazoa</taxon>
        <taxon>Ecdysozoa</taxon>
        <taxon>Arthropoda</taxon>
        <taxon>Hexapoda</taxon>
        <taxon>Insecta</taxon>
        <taxon>Pterygota</taxon>
        <taxon>Neoptera</taxon>
        <taxon>Endopterygota</taxon>
        <taxon>Coleoptera</taxon>
        <taxon>Polyphaga</taxon>
        <taxon>Scarabaeiformia</taxon>
        <taxon>Scarabaeidae</taxon>
        <taxon>Rutelinae</taxon>
        <taxon>Popillia</taxon>
    </lineage>
</organism>
<dbReference type="EMBL" id="JASPKY010000151">
    <property type="protein sequence ID" value="KAK9730215.1"/>
    <property type="molecule type" value="Genomic_DNA"/>
</dbReference>
<reference evidence="1 2" key="1">
    <citation type="journal article" date="2024" name="BMC Genomics">
        <title>De novo assembly and annotation of Popillia japonica's genome with initial clues to its potential as an invasive pest.</title>
        <authorList>
            <person name="Cucini C."/>
            <person name="Boschi S."/>
            <person name="Funari R."/>
            <person name="Cardaioli E."/>
            <person name="Iannotti N."/>
            <person name="Marturano G."/>
            <person name="Paoli F."/>
            <person name="Bruttini M."/>
            <person name="Carapelli A."/>
            <person name="Frati F."/>
            <person name="Nardi F."/>
        </authorList>
    </citation>
    <scope>NUCLEOTIDE SEQUENCE [LARGE SCALE GENOMIC DNA]</scope>
    <source>
        <strain evidence="1">DMR45628</strain>
    </source>
</reference>
<evidence type="ECO:0000313" key="1">
    <source>
        <dbReference type="EMBL" id="KAK9730215.1"/>
    </source>
</evidence>
<name>A0AAW1L8L1_POPJA</name>
<gene>
    <name evidence="1" type="ORF">QE152_g15417</name>
</gene>
<sequence>MTKIVELKSLLGTLTSITKKSPPKQKKGTADEEVDLTDEIEVEVSCVTPPEWLNLENVTNENLATTVTPPEWLNLENVTNENLATKANAESDFRKIFVKAVKIGTEFGVEPTIPRRVGSQIHRDNYPGATPEEYFRTSIFVPFVDDLRASLIVNSSDNLSILIIKYIQITQLPRY</sequence>
<keyword evidence="2" id="KW-1185">Reference proteome</keyword>
<dbReference type="AlphaFoldDB" id="A0AAW1L8L1"/>
<evidence type="ECO:0000313" key="2">
    <source>
        <dbReference type="Proteomes" id="UP001458880"/>
    </source>
</evidence>